<evidence type="ECO:0000256" key="2">
    <source>
        <dbReference type="ARBA" id="ARBA00022737"/>
    </source>
</evidence>
<evidence type="ECO:0000256" key="4">
    <source>
        <dbReference type="SAM" id="MobiDB-lite"/>
    </source>
</evidence>
<evidence type="ECO:0000256" key="3">
    <source>
        <dbReference type="PROSITE-ProRule" id="PRU00221"/>
    </source>
</evidence>
<accession>A0A3N4I955</accession>
<proteinExistence type="predicted"/>
<sequence length="452" mass="47316">MSTNRELPGSPVPEEEEEAFVNPDEAAEEIVEDDGDAPMSDDDDDQDDGETQEVLLENNSVAYFDQHTDAIYALATHPQNPAVFISGGGDDLAYIWKFAAEPEPHTEAIAVLEGHTDSVVACGFFKPEGTWAWTAGLDGKFRAYKGSKAGWKCEFEVKEVEEIVWAEGHPTMGLVVLGGNDGSCWVYNLDEGEVSMVSSFHGHTMSCTAGTWRGTDVATVSEDGSFYLWDGMSGVGEVGLNAKDARFAVEGGLYSVAVHPGGKVAVVGGASGDIRAIGLPGGGAVGNIGGTTQVATSGRPEKSGGGSTGGGQVGQVIAAIQAHSESVETLSFGKAPTVPYLASGAVDGKIVIYDMQRDFAIRKEIENAHSDAIVKIEFSGRATGDDPNTLTSVGMDGKVKRWDVRTGAEIGTWKGHSEGILCLVLGSESLVATAGDEGVAMIFDGKDIPKSS</sequence>
<dbReference type="PROSITE" id="PS50082">
    <property type="entry name" value="WD_REPEATS_2"/>
    <property type="match status" value="3"/>
</dbReference>
<organism evidence="5 6">
    <name type="scientific">Ascobolus immersus RN42</name>
    <dbReference type="NCBI Taxonomy" id="1160509"/>
    <lineage>
        <taxon>Eukaryota</taxon>
        <taxon>Fungi</taxon>
        <taxon>Dikarya</taxon>
        <taxon>Ascomycota</taxon>
        <taxon>Pezizomycotina</taxon>
        <taxon>Pezizomycetes</taxon>
        <taxon>Pezizales</taxon>
        <taxon>Ascobolaceae</taxon>
        <taxon>Ascobolus</taxon>
    </lineage>
</organism>
<name>A0A3N4I955_ASCIM</name>
<dbReference type="PANTHER" id="PTHR19857">
    <property type="entry name" value="MITOCHONDRIAL DIVISION PROTEIN 1-RELATED"/>
    <property type="match status" value="1"/>
</dbReference>
<dbReference type="Gene3D" id="2.130.10.10">
    <property type="entry name" value="YVTN repeat-like/Quinoprotein amine dehydrogenase"/>
    <property type="match status" value="1"/>
</dbReference>
<dbReference type="InterPro" id="IPR036322">
    <property type="entry name" value="WD40_repeat_dom_sf"/>
</dbReference>
<dbReference type="SUPFAM" id="SSF50978">
    <property type="entry name" value="WD40 repeat-like"/>
    <property type="match status" value="1"/>
</dbReference>
<keyword evidence="2" id="KW-0677">Repeat</keyword>
<protein>
    <submittedName>
        <fullName evidence="5">WD40 repeat-like protein</fullName>
    </submittedName>
</protein>
<keyword evidence="6" id="KW-1185">Reference proteome</keyword>
<keyword evidence="1 3" id="KW-0853">WD repeat</keyword>
<dbReference type="AlphaFoldDB" id="A0A3N4I955"/>
<feature type="compositionally biased region" description="Acidic residues" evidence="4">
    <location>
        <begin position="13"/>
        <end position="50"/>
    </location>
</feature>
<dbReference type="InterPro" id="IPR051179">
    <property type="entry name" value="WD_repeat_multifunction"/>
</dbReference>
<dbReference type="InterPro" id="IPR001680">
    <property type="entry name" value="WD40_rpt"/>
</dbReference>
<evidence type="ECO:0000256" key="1">
    <source>
        <dbReference type="ARBA" id="ARBA00022574"/>
    </source>
</evidence>
<gene>
    <name evidence="5" type="ORF">BJ508DRAFT_414464</name>
</gene>
<dbReference type="EMBL" id="ML119675">
    <property type="protein sequence ID" value="RPA81996.1"/>
    <property type="molecule type" value="Genomic_DNA"/>
</dbReference>
<feature type="repeat" description="WD" evidence="3">
    <location>
        <begin position="64"/>
        <end position="106"/>
    </location>
</feature>
<dbReference type="Proteomes" id="UP000275078">
    <property type="component" value="Unassembled WGS sequence"/>
</dbReference>
<dbReference type="SMART" id="SM00320">
    <property type="entry name" value="WD40"/>
    <property type="match status" value="8"/>
</dbReference>
<feature type="repeat" description="WD" evidence="3">
    <location>
        <begin position="320"/>
        <end position="363"/>
    </location>
</feature>
<dbReference type="STRING" id="1160509.A0A3N4I955"/>
<evidence type="ECO:0000313" key="5">
    <source>
        <dbReference type="EMBL" id="RPA81996.1"/>
    </source>
</evidence>
<dbReference type="PANTHER" id="PTHR19857:SF8">
    <property type="entry name" value="ANGIO-ASSOCIATED MIGRATORY CELL PROTEIN"/>
    <property type="match status" value="1"/>
</dbReference>
<dbReference type="OrthoDB" id="10261640at2759"/>
<reference evidence="5 6" key="1">
    <citation type="journal article" date="2018" name="Nat. Ecol. Evol.">
        <title>Pezizomycetes genomes reveal the molecular basis of ectomycorrhizal truffle lifestyle.</title>
        <authorList>
            <person name="Murat C."/>
            <person name="Payen T."/>
            <person name="Noel B."/>
            <person name="Kuo A."/>
            <person name="Morin E."/>
            <person name="Chen J."/>
            <person name="Kohler A."/>
            <person name="Krizsan K."/>
            <person name="Balestrini R."/>
            <person name="Da Silva C."/>
            <person name="Montanini B."/>
            <person name="Hainaut M."/>
            <person name="Levati E."/>
            <person name="Barry K.W."/>
            <person name="Belfiori B."/>
            <person name="Cichocki N."/>
            <person name="Clum A."/>
            <person name="Dockter R.B."/>
            <person name="Fauchery L."/>
            <person name="Guy J."/>
            <person name="Iotti M."/>
            <person name="Le Tacon F."/>
            <person name="Lindquist E.A."/>
            <person name="Lipzen A."/>
            <person name="Malagnac F."/>
            <person name="Mello A."/>
            <person name="Molinier V."/>
            <person name="Miyauchi S."/>
            <person name="Poulain J."/>
            <person name="Riccioni C."/>
            <person name="Rubini A."/>
            <person name="Sitrit Y."/>
            <person name="Splivallo R."/>
            <person name="Traeger S."/>
            <person name="Wang M."/>
            <person name="Zifcakova L."/>
            <person name="Wipf D."/>
            <person name="Zambonelli A."/>
            <person name="Paolocci F."/>
            <person name="Nowrousian M."/>
            <person name="Ottonello S."/>
            <person name="Baldrian P."/>
            <person name="Spatafora J.W."/>
            <person name="Henrissat B."/>
            <person name="Nagy L.G."/>
            <person name="Aury J.M."/>
            <person name="Wincker P."/>
            <person name="Grigoriev I.V."/>
            <person name="Bonfante P."/>
            <person name="Martin F.M."/>
        </authorList>
    </citation>
    <scope>NUCLEOTIDE SEQUENCE [LARGE SCALE GENOMIC DNA]</scope>
    <source>
        <strain evidence="5 6">RN42</strain>
    </source>
</reference>
<evidence type="ECO:0000313" key="6">
    <source>
        <dbReference type="Proteomes" id="UP000275078"/>
    </source>
</evidence>
<dbReference type="InterPro" id="IPR015943">
    <property type="entry name" value="WD40/YVTN_repeat-like_dom_sf"/>
</dbReference>
<feature type="repeat" description="WD" evidence="3">
    <location>
        <begin position="366"/>
        <end position="412"/>
    </location>
</feature>
<dbReference type="Pfam" id="PF00400">
    <property type="entry name" value="WD40"/>
    <property type="match status" value="2"/>
</dbReference>
<feature type="region of interest" description="Disordered" evidence="4">
    <location>
        <begin position="1"/>
        <end position="50"/>
    </location>
</feature>